<reference evidence="1 2" key="1">
    <citation type="journal article" date="2014" name="Am. J. Bot.">
        <title>Genome assembly and annotation for red clover (Trifolium pratense; Fabaceae).</title>
        <authorList>
            <person name="Istvanek J."/>
            <person name="Jaros M."/>
            <person name="Krenek A."/>
            <person name="Repkova J."/>
        </authorList>
    </citation>
    <scope>NUCLEOTIDE SEQUENCE [LARGE SCALE GENOMIC DNA]</scope>
    <source>
        <strain evidence="2">cv. Tatra</strain>
        <tissue evidence="1">Young leaves</tissue>
    </source>
</reference>
<accession>A0A2K3LKT2</accession>
<protein>
    <submittedName>
        <fullName evidence="1">Uncharacterized protein</fullName>
    </submittedName>
</protein>
<evidence type="ECO:0000313" key="1">
    <source>
        <dbReference type="EMBL" id="PNX79136.1"/>
    </source>
</evidence>
<reference evidence="1 2" key="2">
    <citation type="journal article" date="2017" name="Front. Plant Sci.">
        <title>Gene Classification and Mining of Molecular Markers Useful in Red Clover (Trifolium pratense) Breeding.</title>
        <authorList>
            <person name="Istvanek J."/>
            <person name="Dluhosova J."/>
            <person name="Dluhos P."/>
            <person name="Patkova L."/>
            <person name="Nedelnik J."/>
            <person name="Repkova J."/>
        </authorList>
    </citation>
    <scope>NUCLEOTIDE SEQUENCE [LARGE SCALE GENOMIC DNA]</scope>
    <source>
        <strain evidence="2">cv. Tatra</strain>
        <tissue evidence="1">Young leaves</tissue>
    </source>
</reference>
<organism evidence="1 2">
    <name type="scientific">Trifolium pratense</name>
    <name type="common">Red clover</name>
    <dbReference type="NCBI Taxonomy" id="57577"/>
    <lineage>
        <taxon>Eukaryota</taxon>
        <taxon>Viridiplantae</taxon>
        <taxon>Streptophyta</taxon>
        <taxon>Embryophyta</taxon>
        <taxon>Tracheophyta</taxon>
        <taxon>Spermatophyta</taxon>
        <taxon>Magnoliopsida</taxon>
        <taxon>eudicotyledons</taxon>
        <taxon>Gunneridae</taxon>
        <taxon>Pentapetalae</taxon>
        <taxon>rosids</taxon>
        <taxon>fabids</taxon>
        <taxon>Fabales</taxon>
        <taxon>Fabaceae</taxon>
        <taxon>Papilionoideae</taxon>
        <taxon>50 kb inversion clade</taxon>
        <taxon>NPAAA clade</taxon>
        <taxon>Hologalegina</taxon>
        <taxon>IRL clade</taxon>
        <taxon>Trifolieae</taxon>
        <taxon>Trifolium</taxon>
    </lineage>
</organism>
<dbReference type="AlphaFoldDB" id="A0A2K3LKT2"/>
<gene>
    <name evidence="1" type="ORF">L195_g035120</name>
</gene>
<dbReference type="EMBL" id="ASHM01035372">
    <property type="protein sequence ID" value="PNX79136.1"/>
    <property type="molecule type" value="Genomic_DNA"/>
</dbReference>
<comment type="caution">
    <text evidence="1">The sequence shown here is derived from an EMBL/GenBank/DDBJ whole genome shotgun (WGS) entry which is preliminary data.</text>
</comment>
<dbReference type="Proteomes" id="UP000236291">
    <property type="component" value="Unassembled WGS sequence"/>
</dbReference>
<dbReference type="ExpressionAtlas" id="A0A2K3LKT2">
    <property type="expression patterns" value="baseline"/>
</dbReference>
<name>A0A2K3LKT2_TRIPR</name>
<evidence type="ECO:0000313" key="2">
    <source>
        <dbReference type="Proteomes" id="UP000236291"/>
    </source>
</evidence>
<proteinExistence type="predicted"/>
<feature type="non-terminal residue" evidence="1">
    <location>
        <position position="119"/>
    </location>
</feature>
<sequence length="119" mass="13640">MCIKVGVYDFEADCLGKEMQEERQLDWNDTSVVACGLLYDVIATTKNELSKMPVPSLIFNKFPALKPYAQPELKSNVVSNRFLDYNISEDGEFEYELQRLQLYLDGEDAFGDAQQEIIE</sequence>